<dbReference type="Proteomes" id="UP000189670">
    <property type="component" value="Unassembled WGS sequence"/>
</dbReference>
<feature type="transmembrane region" description="Helical" evidence="1">
    <location>
        <begin position="519"/>
        <end position="538"/>
    </location>
</feature>
<sequence>MIRFFGEHPTAANLLMIILACMGLFTISSLIRQTFPEFTPAEVEIQVVYPGATAEKVEESICRRIEDAIDGVNFVEEVRAEAREGLARIVVQMKENENFQMFLDDIQTEVNAINDFPGEVEPPIVRALGQTDPVITLAVSGPMDATDLKAYCEYLKDGLQLEKDISVVKIDGFPDQQIRISLKAQILMQYGLSVHEITDIISRQSLDLPAGTIETNDQDILIRFSDERRNPIAFENLVVVSGITGAEIRLGDIASIKETFELDEEKVVINGVPGALLRIQKNKTDDALKTLDAVKRFIAKESLNKPESITFTLTQDYASVVRDRLMLLSKNGWQGFVLVFLSLWLFFNYRFSIWVVMGLPVSFLGAFFFLPMINYSINMFTMVGMLIALGLLMDDAIVIAENIATHLSKGKSALQAAIQGTAEVQTGVLSSFLTTLCIFGPISFMNGAIGRVLKVLPVMLILILCVSLIEAFFILPHHLAHSLKNHQPDKMNPFRRHFNNWFDRVRNKFGQIIDYAVNWRYLCVGLAIALFILSVGMLKSGILKFQAFPDIEGDVAVARILLPQGTPLAKTEQVVNRIIAALDQINDHFKPAQPDQQDLVKNVMIRYNFNQEASENGPHVATIFVDLLNAEKRNAGLDDFFTGGGRQWVTFRMSYI</sequence>
<protein>
    <submittedName>
        <fullName evidence="2">Acriflavin resistance protein</fullName>
    </submittedName>
</protein>
<feature type="transmembrane region" description="Helical" evidence="1">
    <location>
        <begin position="12"/>
        <end position="31"/>
    </location>
</feature>
<feature type="transmembrane region" description="Helical" evidence="1">
    <location>
        <begin position="331"/>
        <end position="347"/>
    </location>
</feature>
<dbReference type="PRINTS" id="PR00702">
    <property type="entry name" value="ACRIFLAVINRP"/>
</dbReference>
<dbReference type="Gene3D" id="3.30.70.1430">
    <property type="entry name" value="Multidrug efflux transporter AcrB pore domain"/>
    <property type="match status" value="2"/>
</dbReference>
<organism evidence="2 3">
    <name type="scientific">Candidatus Magnetoglobus multicellularis str. Araruama</name>
    <dbReference type="NCBI Taxonomy" id="890399"/>
    <lineage>
        <taxon>Bacteria</taxon>
        <taxon>Pseudomonadati</taxon>
        <taxon>Thermodesulfobacteriota</taxon>
        <taxon>Desulfobacteria</taxon>
        <taxon>Desulfobacterales</taxon>
        <taxon>Desulfobacteraceae</taxon>
        <taxon>Candidatus Magnetoglobus</taxon>
    </lineage>
</organism>
<dbReference type="Pfam" id="PF00873">
    <property type="entry name" value="ACR_tran"/>
    <property type="match status" value="1"/>
</dbReference>
<dbReference type="PANTHER" id="PTHR32063">
    <property type="match status" value="1"/>
</dbReference>
<dbReference type="InterPro" id="IPR001036">
    <property type="entry name" value="Acrflvin-R"/>
</dbReference>
<evidence type="ECO:0000313" key="2">
    <source>
        <dbReference type="EMBL" id="ETR73707.1"/>
    </source>
</evidence>
<reference evidence="3" key="1">
    <citation type="submission" date="2012-11" db="EMBL/GenBank/DDBJ databases">
        <authorList>
            <person name="Lucero-Rivera Y.E."/>
            <person name="Tovar-Ramirez D."/>
        </authorList>
    </citation>
    <scope>NUCLEOTIDE SEQUENCE [LARGE SCALE GENOMIC DNA]</scope>
    <source>
        <strain evidence="3">Araruama</strain>
    </source>
</reference>
<dbReference type="PROSITE" id="PS51257">
    <property type="entry name" value="PROKAR_LIPOPROTEIN"/>
    <property type="match status" value="1"/>
</dbReference>
<feature type="transmembrane region" description="Helical" evidence="1">
    <location>
        <begin position="424"/>
        <end position="444"/>
    </location>
</feature>
<keyword evidence="1" id="KW-0812">Transmembrane</keyword>
<feature type="transmembrane region" description="Helical" evidence="1">
    <location>
        <begin position="456"/>
        <end position="475"/>
    </location>
</feature>
<dbReference type="Gene3D" id="3.30.2090.10">
    <property type="entry name" value="Multidrug efflux transporter AcrB TolC docking domain, DN and DC subdomains"/>
    <property type="match status" value="1"/>
</dbReference>
<dbReference type="SUPFAM" id="SSF82714">
    <property type="entry name" value="Multidrug efflux transporter AcrB TolC docking domain, DN and DC subdomains"/>
    <property type="match status" value="1"/>
</dbReference>
<evidence type="ECO:0000256" key="1">
    <source>
        <dbReference type="SAM" id="Phobius"/>
    </source>
</evidence>
<comment type="caution">
    <text evidence="2">The sequence shown here is derived from an EMBL/GenBank/DDBJ whole genome shotgun (WGS) entry which is preliminary data.</text>
</comment>
<feature type="transmembrane region" description="Helical" evidence="1">
    <location>
        <begin position="380"/>
        <end position="404"/>
    </location>
</feature>
<keyword evidence="1" id="KW-1133">Transmembrane helix</keyword>
<dbReference type="PANTHER" id="PTHR32063:SF33">
    <property type="entry name" value="RND SUPERFAMILY EFFLUX PUMP PERMEASE COMPONENT"/>
    <property type="match status" value="1"/>
</dbReference>
<accession>A0A1V1PFP0</accession>
<dbReference type="SUPFAM" id="SSF82693">
    <property type="entry name" value="Multidrug efflux transporter AcrB pore domain, PN1, PN2, PC1 and PC2 subdomains"/>
    <property type="match status" value="2"/>
</dbReference>
<keyword evidence="1" id="KW-0472">Membrane</keyword>
<dbReference type="EMBL" id="ATBP01000042">
    <property type="protein sequence ID" value="ETR73707.1"/>
    <property type="molecule type" value="Genomic_DNA"/>
</dbReference>
<feature type="transmembrane region" description="Helical" evidence="1">
    <location>
        <begin position="353"/>
        <end position="373"/>
    </location>
</feature>
<dbReference type="Gene3D" id="3.30.70.1320">
    <property type="entry name" value="Multidrug efflux transporter AcrB pore domain like"/>
    <property type="match status" value="1"/>
</dbReference>
<dbReference type="AlphaFoldDB" id="A0A1V1PFP0"/>
<gene>
    <name evidence="2" type="ORF">OMM_00750</name>
</gene>
<dbReference type="InterPro" id="IPR027463">
    <property type="entry name" value="AcrB_DN_DC_subdom"/>
</dbReference>
<proteinExistence type="predicted"/>
<dbReference type="SUPFAM" id="SSF82866">
    <property type="entry name" value="Multidrug efflux transporter AcrB transmembrane domain"/>
    <property type="match status" value="1"/>
</dbReference>
<dbReference type="GO" id="GO:0005886">
    <property type="term" value="C:plasma membrane"/>
    <property type="evidence" value="ECO:0007669"/>
    <property type="project" value="TreeGrafter"/>
</dbReference>
<dbReference type="GO" id="GO:0042910">
    <property type="term" value="F:xenobiotic transmembrane transporter activity"/>
    <property type="evidence" value="ECO:0007669"/>
    <property type="project" value="TreeGrafter"/>
</dbReference>
<evidence type="ECO:0000313" key="3">
    <source>
        <dbReference type="Proteomes" id="UP000189670"/>
    </source>
</evidence>
<dbReference type="Gene3D" id="1.20.1640.10">
    <property type="entry name" value="Multidrug efflux transporter AcrB transmembrane domain"/>
    <property type="match status" value="2"/>
</dbReference>
<name>A0A1V1PFP0_9BACT</name>